<evidence type="ECO:0000259" key="8">
    <source>
        <dbReference type="Pfam" id="PF18962"/>
    </source>
</evidence>
<dbReference type="InterPro" id="IPR002909">
    <property type="entry name" value="IPT_dom"/>
</dbReference>
<keyword evidence="4" id="KW-0378">Hydrolase</keyword>
<dbReference type="EMBL" id="NGJN01000001">
    <property type="protein sequence ID" value="OZV70971.1"/>
    <property type="molecule type" value="Genomic_DNA"/>
</dbReference>
<dbReference type="Gene3D" id="2.60.40.10">
    <property type="entry name" value="Immunoglobulins"/>
    <property type="match status" value="1"/>
</dbReference>
<evidence type="ECO:0000256" key="5">
    <source>
        <dbReference type="ARBA" id="ARBA00022833"/>
    </source>
</evidence>
<evidence type="ECO:0000256" key="3">
    <source>
        <dbReference type="ARBA" id="ARBA00022729"/>
    </source>
</evidence>
<evidence type="ECO:0000256" key="1">
    <source>
        <dbReference type="ARBA" id="ARBA00022670"/>
    </source>
</evidence>
<dbReference type="RefSeq" id="WP_094967045.1">
    <property type="nucleotide sequence ID" value="NZ_NGJN01000001.1"/>
</dbReference>
<evidence type="ECO:0000313" key="9">
    <source>
        <dbReference type="EMBL" id="OZV70971.1"/>
    </source>
</evidence>
<dbReference type="AlphaFoldDB" id="A0A265V085"/>
<dbReference type="SUPFAM" id="SSF81296">
    <property type="entry name" value="E set domains"/>
    <property type="match status" value="1"/>
</dbReference>
<dbReference type="SUPFAM" id="SSF55486">
    <property type="entry name" value="Metalloproteases ('zincins'), catalytic domain"/>
    <property type="match status" value="1"/>
</dbReference>
<evidence type="ECO:0000256" key="2">
    <source>
        <dbReference type="ARBA" id="ARBA00022723"/>
    </source>
</evidence>
<sequence length="585" mass="63489">MKRLFYSFFIVNCTILFSNILTGQNLTFEVPLIDQVQSSSQIVEGKVISKASYWDTAQEHIYTANTVEVYKVFKGSPTTYVEIITPGGTVGLSAEIVTPSLDLYEGDTGMFMLQDTDVSLERQASSRGIFAAYSSSQGFYKYDLVDNKAVNEYKVKNGITQTFYSEIVGLTNQNFVSVKAFDIDEIVNQNTSSENNRQPIFSIVPLVTTAGTQSVITISGTAFGATQGTVSFANADNGGATFTPALDSQVLSWSDTEIVVEVPRQAGTGRVRVTTNSGGVSTSNQDITVLYAELNVVSSGVAYPTRHINQNGNGGMTWQMQIDFDGNAAAKASFLRAFDTWVCESGVNWINGSVTTIDAAVLDGVNIVRFDNGSELPNGVLGRNTSYWAGCNSGGLLNWFVNELDIVFNDSTNWQFGPANPIVGQFDFETTAVHELGHGHQLGHVIDPAAIMHYATGGAANRILSQNDIDGANDIQFRSVNDPVCGNDPMTNSDCSLSISDEEFNQKIVIYPLPAKDNIYIESAFDLNLKTVELIDAQGRLVSTIELSQNSTLHTLNLEAINSGIYFLKITTATNAQLVKKIVVE</sequence>
<dbReference type="GO" id="GO:0004222">
    <property type="term" value="F:metalloendopeptidase activity"/>
    <property type="evidence" value="ECO:0007669"/>
    <property type="project" value="InterPro"/>
</dbReference>
<reference evidence="9 10" key="1">
    <citation type="submission" date="2017-05" db="EMBL/GenBank/DDBJ databases">
        <title>The draft genome sequence of Idiomarina salinarum WNB302.</title>
        <authorList>
            <person name="Sun Y."/>
            <person name="Chen B."/>
            <person name="Du Z."/>
        </authorList>
    </citation>
    <scope>NUCLEOTIDE SEQUENCE [LARGE SCALE GENOMIC DNA]</scope>
    <source>
        <strain evidence="9 10">WNB302</strain>
    </source>
</reference>
<dbReference type="InterPro" id="IPR014756">
    <property type="entry name" value="Ig_E-set"/>
</dbReference>
<evidence type="ECO:0008006" key="11">
    <source>
        <dbReference type="Google" id="ProtNLM"/>
    </source>
</evidence>
<feature type="domain" description="IPT/TIG" evidence="7">
    <location>
        <begin position="202"/>
        <end position="287"/>
    </location>
</feature>
<accession>A0A265V085</accession>
<dbReference type="GO" id="GO:0031012">
    <property type="term" value="C:extracellular matrix"/>
    <property type="evidence" value="ECO:0007669"/>
    <property type="project" value="InterPro"/>
</dbReference>
<dbReference type="InterPro" id="IPR024079">
    <property type="entry name" value="MetalloPept_cat_dom_sf"/>
</dbReference>
<dbReference type="Proteomes" id="UP000216840">
    <property type="component" value="Unassembled WGS sequence"/>
</dbReference>
<dbReference type="OrthoDB" id="7574679at2"/>
<dbReference type="InterPro" id="IPR026444">
    <property type="entry name" value="Secre_tail"/>
</dbReference>
<name>A0A265V085_9FLAO</name>
<proteinExistence type="predicted"/>
<keyword evidence="10" id="KW-1185">Reference proteome</keyword>
<organism evidence="9 10">
    <name type="scientific">Winogradskyella aurantia</name>
    <dbReference type="NCBI Taxonomy" id="1915063"/>
    <lineage>
        <taxon>Bacteria</taxon>
        <taxon>Pseudomonadati</taxon>
        <taxon>Bacteroidota</taxon>
        <taxon>Flavobacteriia</taxon>
        <taxon>Flavobacteriales</taxon>
        <taxon>Flavobacteriaceae</taxon>
        <taxon>Winogradskyella</taxon>
    </lineage>
</organism>
<dbReference type="Gene3D" id="3.40.390.10">
    <property type="entry name" value="Collagenase (Catalytic Domain)"/>
    <property type="match status" value="1"/>
</dbReference>
<dbReference type="GO" id="GO:0008270">
    <property type="term" value="F:zinc ion binding"/>
    <property type="evidence" value="ECO:0007669"/>
    <property type="project" value="InterPro"/>
</dbReference>
<keyword evidence="5" id="KW-0862">Zinc</keyword>
<evidence type="ECO:0000259" key="6">
    <source>
        <dbReference type="Pfam" id="PF00413"/>
    </source>
</evidence>
<dbReference type="InterPro" id="IPR001818">
    <property type="entry name" value="Pept_M10_metallopeptidase"/>
</dbReference>
<feature type="domain" description="Peptidase M10 metallopeptidase" evidence="6">
    <location>
        <begin position="405"/>
        <end position="474"/>
    </location>
</feature>
<evidence type="ECO:0000313" key="10">
    <source>
        <dbReference type="Proteomes" id="UP000216840"/>
    </source>
</evidence>
<dbReference type="Pfam" id="PF01833">
    <property type="entry name" value="TIG"/>
    <property type="match status" value="1"/>
</dbReference>
<dbReference type="Pfam" id="PF18962">
    <property type="entry name" value="Por_Secre_tail"/>
    <property type="match status" value="1"/>
</dbReference>
<protein>
    <recommendedName>
        <fullName evidence="11">Secretion system C-terminal sorting domain-containing protein</fullName>
    </recommendedName>
</protein>
<keyword evidence="2" id="KW-0479">Metal-binding</keyword>
<dbReference type="NCBIfam" id="TIGR04183">
    <property type="entry name" value="Por_Secre_tail"/>
    <property type="match status" value="1"/>
</dbReference>
<dbReference type="Pfam" id="PF00413">
    <property type="entry name" value="Peptidase_M10"/>
    <property type="match status" value="1"/>
</dbReference>
<evidence type="ECO:0000256" key="4">
    <source>
        <dbReference type="ARBA" id="ARBA00022801"/>
    </source>
</evidence>
<keyword evidence="1" id="KW-0645">Protease</keyword>
<gene>
    <name evidence="9" type="ORF">CA834_02320</name>
</gene>
<feature type="domain" description="Secretion system C-terminal sorting" evidence="8">
    <location>
        <begin position="510"/>
        <end position="584"/>
    </location>
</feature>
<dbReference type="GO" id="GO:0006508">
    <property type="term" value="P:proteolysis"/>
    <property type="evidence" value="ECO:0007669"/>
    <property type="project" value="UniProtKB-KW"/>
</dbReference>
<keyword evidence="3" id="KW-0732">Signal</keyword>
<dbReference type="InterPro" id="IPR013783">
    <property type="entry name" value="Ig-like_fold"/>
</dbReference>
<evidence type="ECO:0000259" key="7">
    <source>
        <dbReference type="Pfam" id="PF01833"/>
    </source>
</evidence>
<comment type="caution">
    <text evidence="9">The sequence shown here is derived from an EMBL/GenBank/DDBJ whole genome shotgun (WGS) entry which is preliminary data.</text>
</comment>